<evidence type="ECO:0000313" key="4">
    <source>
        <dbReference type="EMBL" id="GAA2051080.1"/>
    </source>
</evidence>
<dbReference type="PANTHER" id="PTHR43877:SF1">
    <property type="entry name" value="ACETYLTRANSFERASE"/>
    <property type="match status" value="1"/>
</dbReference>
<keyword evidence="2" id="KW-0012">Acyltransferase</keyword>
<dbReference type="Gene3D" id="3.40.630.30">
    <property type="match status" value="1"/>
</dbReference>
<dbReference type="EMBL" id="BAAAQN010000050">
    <property type="protein sequence ID" value="GAA2051080.1"/>
    <property type="molecule type" value="Genomic_DNA"/>
</dbReference>
<dbReference type="InterPro" id="IPR050832">
    <property type="entry name" value="Bact_Acetyltransf"/>
</dbReference>
<evidence type="ECO:0000259" key="3">
    <source>
        <dbReference type="PROSITE" id="PS51186"/>
    </source>
</evidence>
<dbReference type="InterPro" id="IPR000182">
    <property type="entry name" value="GNAT_dom"/>
</dbReference>
<keyword evidence="1" id="KW-0808">Transferase</keyword>
<sequence length="265" mass="28396">MNTLHSASGPVDRTVVVTRVAEHQWHALEDDQVVGRGEAVRRPDGRLFVGVDSWHEPVFRKLAAAMLAELPRPLFTVVDEGDDDLTAAWLVAGFSIGRRERGYVLPTDPRVSGLASVGPPSGVRIVPAGAADTDALRALDSVIRAEIAATVGWQTMPVEVLHRPHGILAEDLPKFVVAAQGTEYVGLVRLVTATRQPRIGLLAVRADHRRRGIARALLAHVLGDLHVRGTAAAWAEINEANTAAAALVEGAAARHTSTNLELVHQ</sequence>
<dbReference type="CDD" id="cd04301">
    <property type="entry name" value="NAT_SF"/>
    <property type="match status" value="1"/>
</dbReference>
<keyword evidence="5" id="KW-1185">Reference proteome</keyword>
<evidence type="ECO:0000256" key="1">
    <source>
        <dbReference type="ARBA" id="ARBA00022679"/>
    </source>
</evidence>
<dbReference type="RefSeq" id="WP_344669737.1">
    <property type="nucleotide sequence ID" value="NZ_BAAAQN010000050.1"/>
</dbReference>
<dbReference type="PROSITE" id="PS51186">
    <property type="entry name" value="GNAT"/>
    <property type="match status" value="1"/>
</dbReference>
<name>A0ABN2V3X9_9ACTN</name>
<dbReference type="PANTHER" id="PTHR43877">
    <property type="entry name" value="AMINOALKYLPHOSPHONATE N-ACETYLTRANSFERASE-RELATED-RELATED"/>
    <property type="match status" value="1"/>
</dbReference>
<evidence type="ECO:0000256" key="2">
    <source>
        <dbReference type="ARBA" id="ARBA00023315"/>
    </source>
</evidence>
<dbReference type="InterPro" id="IPR016181">
    <property type="entry name" value="Acyl_CoA_acyltransferase"/>
</dbReference>
<dbReference type="Pfam" id="PF00583">
    <property type="entry name" value="Acetyltransf_1"/>
    <property type="match status" value="1"/>
</dbReference>
<dbReference type="Proteomes" id="UP001500751">
    <property type="component" value="Unassembled WGS sequence"/>
</dbReference>
<dbReference type="SUPFAM" id="SSF55729">
    <property type="entry name" value="Acyl-CoA N-acyltransferases (Nat)"/>
    <property type="match status" value="1"/>
</dbReference>
<protein>
    <submittedName>
        <fullName evidence="4">GNAT family N-acetyltransferase</fullName>
    </submittedName>
</protein>
<proteinExistence type="predicted"/>
<organism evidence="4 5">
    <name type="scientific">Catenulispora yoronensis</name>
    <dbReference type="NCBI Taxonomy" id="450799"/>
    <lineage>
        <taxon>Bacteria</taxon>
        <taxon>Bacillati</taxon>
        <taxon>Actinomycetota</taxon>
        <taxon>Actinomycetes</taxon>
        <taxon>Catenulisporales</taxon>
        <taxon>Catenulisporaceae</taxon>
        <taxon>Catenulispora</taxon>
    </lineage>
</organism>
<feature type="domain" description="N-acetyltransferase" evidence="3">
    <location>
        <begin position="123"/>
        <end position="265"/>
    </location>
</feature>
<evidence type="ECO:0000313" key="5">
    <source>
        <dbReference type="Proteomes" id="UP001500751"/>
    </source>
</evidence>
<accession>A0ABN2V3X9</accession>
<gene>
    <name evidence="4" type="ORF">GCM10009839_67380</name>
</gene>
<comment type="caution">
    <text evidence="4">The sequence shown here is derived from an EMBL/GenBank/DDBJ whole genome shotgun (WGS) entry which is preliminary data.</text>
</comment>
<reference evidence="4 5" key="1">
    <citation type="journal article" date="2019" name="Int. J. Syst. Evol. Microbiol.">
        <title>The Global Catalogue of Microorganisms (GCM) 10K type strain sequencing project: providing services to taxonomists for standard genome sequencing and annotation.</title>
        <authorList>
            <consortium name="The Broad Institute Genomics Platform"/>
            <consortium name="The Broad Institute Genome Sequencing Center for Infectious Disease"/>
            <person name="Wu L."/>
            <person name="Ma J."/>
        </authorList>
    </citation>
    <scope>NUCLEOTIDE SEQUENCE [LARGE SCALE GENOMIC DNA]</scope>
    <source>
        <strain evidence="4 5">JCM 16014</strain>
    </source>
</reference>